<dbReference type="RefSeq" id="WP_204042039.1">
    <property type="nucleotide sequence ID" value="NZ_BOOA01000027.1"/>
</dbReference>
<evidence type="ECO:0000313" key="3">
    <source>
        <dbReference type="Proteomes" id="UP000640052"/>
    </source>
</evidence>
<dbReference type="Proteomes" id="UP000640052">
    <property type="component" value="Unassembled WGS sequence"/>
</dbReference>
<gene>
    <name evidence="2" type="ORF">Aph01nite_36140</name>
</gene>
<accession>A0A919QA20</accession>
<name>A0A919QA20_9ACTN</name>
<evidence type="ECO:0000256" key="1">
    <source>
        <dbReference type="SAM" id="MobiDB-lite"/>
    </source>
</evidence>
<organism evidence="2 3">
    <name type="scientific">Acrocarpospora phusangensis</name>
    <dbReference type="NCBI Taxonomy" id="1070424"/>
    <lineage>
        <taxon>Bacteria</taxon>
        <taxon>Bacillati</taxon>
        <taxon>Actinomycetota</taxon>
        <taxon>Actinomycetes</taxon>
        <taxon>Streptosporangiales</taxon>
        <taxon>Streptosporangiaceae</taxon>
        <taxon>Acrocarpospora</taxon>
    </lineage>
</organism>
<keyword evidence="3" id="KW-1185">Reference proteome</keyword>
<sequence length="360" mass="39777">MSKTPEPGPLGTPTSLYEHALQLHRRHPDAALPDDGEPYPDDGAHRRRYSGSEDQRRRGAAAAAILDEFFARPGATPGELVWAFHEVDVPIHHNEHIAAAARRADRGRARETGRWLVGHSGDRCSVLIGLALLAADWNPDDIDLIRHIGLLSDTFGSLAAEALKRRRGGGEALLWLAQRSRGWGRVYVIETLCSLAGASARPWLLRHALDGDFLSGYYVGEVAMTADVHEAITGPDPDDALIDHTGRVLQIMAGNSGMGMTWNTYPPISRVLDAHVGYLARQPPTWIRYVTAAFIADHLRKEDLNIPSLPADDRSVLLNRYLAVLHRQDWRSMARAALDPADKFTAWFIDGIATRLKLLN</sequence>
<feature type="region of interest" description="Disordered" evidence="1">
    <location>
        <begin position="23"/>
        <end position="56"/>
    </location>
</feature>
<evidence type="ECO:0000313" key="2">
    <source>
        <dbReference type="EMBL" id="GIH25304.1"/>
    </source>
</evidence>
<protein>
    <submittedName>
        <fullName evidence="2">Uncharacterized protein</fullName>
    </submittedName>
</protein>
<dbReference type="EMBL" id="BOOA01000027">
    <property type="protein sequence ID" value="GIH25304.1"/>
    <property type="molecule type" value="Genomic_DNA"/>
</dbReference>
<proteinExistence type="predicted"/>
<dbReference type="AlphaFoldDB" id="A0A919QA20"/>
<reference evidence="2" key="1">
    <citation type="submission" date="2021-01" db="EMBL/GenBank/DDBJ databases">
        <title>Whole genome shotgun sequence of Acrocarpospora phusangensis NBRC 108782.</title>
        <authorList>
            <person name="Komaki H."/>
            <person name="Tamura T."/>
        </authorList>
    </citation>
    <scope>NUCLEOTIDE SEQUENCE</scope>
    <source>
        <strain evidence="2">NBRC 108782</strain>
    </source>
</reference>
<comment type="caution">
    <text evidence="2">The sequence shown here is derived from an EMBL/GenBank/DDBJ whole genome shotgun (WGS) entry which is preliminary data.</text>
</comment>